<protein>
    <recommendedName>
        <fullName evidence="3">Cache domain-containing protein</fullName>
    </recommendedName>
</protein>
<gene>
    <name evidence="1" type="ORF">A4R43_03715</name>
</gene>
<dbReference type="Proteomes" id="UP000250434">
    <property type="component" value="Chromosome"/>
</dbReference>
<dbReference type="EMBL" id="CP015163">
    <property type="protein sequence ID" value="AXB41736.1"/>
    <property type="molecule type" value="Genomic_DNA"/>
</dbReference>
<organism evidence="1 2">
    <name type="scientific">Amycolatopsis albispora</name>
    <dbReference type="NCBI Taxonomy" id="1804986"/>
    <lineage>
        <taxon>Bacteria</taxon>
        <taxon>Bacillati</taxon>
        <taxon>Actinomycetota</taxon>
        <taxon>Actinomycetes</taxon>
        <taxon>Pseudonocardiales</taxon>
        <taxon>Pseudonocardiaceae</taxon>
        <taxon>Amycolatopsis</taxon>
    </lineage>
</organism>
<reference evidence="1 2" key="1">
    <citation type="submission" date="2016-04" db="EMBL/GenBank/DDBJ databases">
        <title>Complete genome sequence and analysis of deep-sea sediment isolate, Amycolatopsis sp. WP1.</title>
        <authorList>
            <person name="Wang H."/>
            <person name="Chen S."/>
            <person name="Wu Q."/>
        </authorList>
    </citation>
    <scope>NUCLEOTIDE SEQUENCE [LARGE SCALE GENOMIC DNA]</scope>
    <source>
        <strain evidence="1 2">WP1</strain>
    </source>
</reference>
<evidence type="ECO:0000313" key="2">
    <source>
        <dbReference type="Proteomes" id="UP000250434"/>
    </source>
</evidence>
<dbReference type="AlphaFoldDB" id="A0A344L112"/>
<dbReference type="Gene3D" id="3.30.450.20">
    <property type="entry name" value="PAS domain"/>
    <property type="match status" value="1"/>
</dbReference>
<dbReference type="Pfam" id="PF22673">
    <property type="entry name" value="MCP-like_PDC_1"/>
    <property type="match status" value="1"/>
</dbReference>
<keyword evidence="2" id="KW-1185">Reference proteome</keyword>
<name>A0A344L112_9PSEU</name>
<proteinExistence type="predicted"/>
<dbReference type="KEGG" id="aab:A4R43_03715"/>
<dbReference type="OrthoDB" id="8687362at2"/>
<dbReference type="RefSeq" id="WP_113691007.1">
    <property type="nucleotide sequence ID" value="NZ_CP015163.1"/>
</dbReference>
<evidence type="ECO:0008006" key="3">
    <source>
        <dbReference type="Google" id="ProtNLM"/>
    </source>
</evidence>
<evidence type="ECO:0000313" key="1">
    <source>
        <dbReference type="EMBL" id="AXB41736.1"/>
    </source>
</evidence>
<accession>A0A344L112</accession>
<sequence>MANAQELDDRVAATRVETLLNEVFAGVGALAARVVALYERASAEGRAPSTADLAALRPIILEHLRGPGPALAGTGVIMAPGLLADEPRWLEWLRLPLGSDEPCPLSVDLDPHSVAGYEYTSTEWFAAPRRSGRRVVVGPYVDYAGTDEYILTFAEPIRSGERFLGVAAADIRAGDFEQAMLPVLDATAPRAALVNAFGRVIASNSPETLLGLLAPEARQERPLPRGGEWADCDGLPWSIRTV</sequence>
<dbReference type="CDD" id="cd12913">
    <property type="entry name" value="PDC1_MCP_like"/>
    <property type="match status" value="1"/>
</dbReference>